<reference evidence="1 2" key="1">
    <citation type="submission" date="2018-01" db="EMBL/GenBank/DDBJ databases">
        <title>Complete and assembled Genome of Pantoea gaviniae DSM22758T.</title>
        <authorList>
            <person name="Stevens M.J.A."/>
            <person name="Zurfluh K."/>
            <person name="Stephan R."/>
        </authorList>
    </citation>
    <scope>NUCLEOTIDE SEQUENCE [LARGE SCALE GENOMIC DNA]</scope>
    <source>
        <strain evidence="1 2">DSM 22758</strain>
    </source>
</reference>
<dbReference type="AlphaFoldDB" id="A0A1X1EF18"/>
<dbReference type="RefSeq" id="WP_104958064.1">
    <property type="nucleotide sequence ID" value="NZ_CP026377.1"/>
</dbReference>
<dbReference type="KEGG" id="pgz:C2E15_14880"/>
<organism evidence="1 2">
    <name type="scientific">Mixta gaviniae</name>
    <dbReference type="NCBI Taxonomy" id="665914"/>
    <lineage>
        <taxon>Bacteria</taxon>
        <taxon>Pseudomonadati</taxon>
        <taxon>Pseudomonadota</taxon>
        <taxon>Gammaproteobacteria</taxon>
        <taxon>Enterobacterales</taxon>
        <taxon>Erwiniaceae</taxon>
        <taxon>Mixta</taxon>
    </lineage>
</organism>
<sequence length="127" mass="14321">MTPQMHVRVRELFGVAGLCDNSVVQMLVWRDTGNKADRFIVFRPNGGSAIRNDLSSEYYVMVDVISPVDNFRVTEEAVSDIIDYVQKYPMPNDCIGHIENIGGIPSPVLTTEGRLVWRLQFAVLYGE</sequence>
<dbReference type="EMBL" id="CP026377">
    <property type="protein sequence ID" value="AUX94233.1"/>
    <property type="molecule type" value="Genomic_DNA"/>
</dbReference>
<protein>
    <submittedName>
        <fullName evidence="1">Uncharacterized protein</fullName>
    </submittedName>
</protein>
<gene>
    <name evidence="1" type="ORF">C2E15_14880</name>
</gene>
<dbReference type="Pfam" id="PF23842">
    <property type="entry name" value="Phage_tail_terminator_3"/>
    <property type="match status" value="1"/>
</dbReference>
<accession>A0A1X1EF18</accession>
<name>A0A1X1EF18_9GAMM</name>
<evidence type="ECO:0000313" key="1">
    <source>
        <dbReference type="EMBL" id="AUX94233.1"/>
    </source>
</evidence>
<evidence type="ECO:0000313" key="2">
    <source>
        <dbReference type="Proteomes" id="UP000238365"/>
    </source>
</evidence>
<dbReference type="OrthoDB" id="6580129at2"/>
<dbReference type="Proteomes" id="UP000238365">
    <property type="component" value="Chromosome"/>
</dbReference>
<proteinExistence type="predicted"/>
<keyword evidence="2" id="KW-1185">Reference proteome</keyword>
<dbReference type="InterPro" id="IPR056950">
    <property type="entry name" value="Phage_tail_terminator_3"/>
</dbReference>